<reference evidence="1" key="2">
    <citation type="journal article" date="2015" name="Fish Shellfish Immunol.">
        <title>Early steps in the European eel (Anguilla anguilla)-Vibrio vulnificus interaction in the gills: Role of the RtxA13 toxin.</title>
        <authorList>
            <person name="Callol A."/>
            <person name="Pajuelo D."/>
            <person name="Ebbesson L."/>
            <person name="Teles M."/>
            <person name="MacKenzie S."/>
            <person name="Amaro C."/>
        </authorList>
    </citation>
    <scope>NUCLEOTIDE SEQUENCE</scope>
</reference>
<reference evidence="1" key="1">
    <citation type="submission" date="2014-11" db="EMBL/GenBank/DDBJ databases">
        <authorList>
            <person name="Amaro Gonzalez C."/>
        </authorList>
    </citation>
    <scope>NUCLEOTIDE SEQUENCE</scope>
</reference>
<name>A0A0E9VAC5_ANGAN</name>
<proteinExistence type="predicted"/>
<evidence type="ECO:0000313" key="1">
    <source>
        <dbReference type="EMBL" id="JAH74971.1"/>
    </source>
</evidence>
<accession>A0A0E9VAC5</accession>
<dbReference type="AlphaFoldDB" id="A0A0E9VAC5"/>
<protein>
    <submittedName>
        <fullName evidence="1">Uncharacterized protein</fullName>
    </submittedName>
</protein>
<dbReference type="EMBL" id="GBXM01033606">
    <property type="protein sequence ID" value="JAH74971.1"/>
    <property type="molecule type" value="Transcribed_RNA"/>
</dbReference>
<sequence length="43" mass="4850">MAPLLSAPCVPHTILCKHTFWLCNISAPLTLCHLLHEALYYTL</sequence>
<dbReference type="EMBL" id="GBXM01038933">
    <property type="protein sequence ID" value="JAH69644.1"/>
    <property type="molecule type" value="Transcribed_RNA"/>
</dbReference>
<organism evidence="1">
    <name type="scientific">Anguilla anguilla</name>
    <name type="common">European freshwater eel</name>
    <name type="synonym">Muraena anguilla</name>
    <dbReference type="NCBI Taxonomy" id="7936"/>
    <lineage>
        <taxon>Eukaryota</taxon>
        <taxon>Metazoa</taxon>
        <taxon>Chordata</taxon>
        <taxon>Craniata</taxon>
        <taxon>Vertebrata</taxon>
        <taxon>Euteleostomi</taxon>
        <taxon>Actinopterygii</taxon>
        <taxon>Neopterygii</taxon>
        <taxon>Teleostei</taxon>
        <taxon>Anguilliformes</taxon>
        <taxon>Anguillidae</taxon>
        <taxon>Anguilla</taxon>
    </lineage>
</organism>